<keyword evidence="5" id="KW-0716">Sensory transduction</keyword>
<proteinExistence type="predicted"/>
<keyword evidence="7" id="KW-0418">Kinase</keyword>
<dbReference type="InterPro" id="IPR001294">
    <property type="entry name" value="Phytochrome"/>
</dbReference>
<evidence type="ECO:0000256" key="3">
    <source>
        <dbReference type="ARBA" id="ARBA00022543"/>
    </source>
</evidence>
<feature type="compositionally biased region" description="Polar residues" evidence="10">
    <location>
        <begin position="734"/>
        <end position="744"/>
    </location>
</feature>
<dbReference type="InterPro" id="IPR035965">
    <property type="entry name" value="PAS-like_dom_sf"/>
</dbReference>
<dbReference type="GO" id="GO:0000160">
    <property type="term" value="P:phosphorelay signal transduction system"/>
    <property type="evidence" value="ECO:0007669"/>
    <property type="project" value="InterPro"/>
</dbReference>
<evidence type="ECO:0000256" key="6">
    <source>
        <dbReference type="ARBA" id="ARBA00022679"/>
    </source>
</evidence>
<feature type="domain" description="Response regulatory" evidence="11">
    <location>
        <begin position="966"/>
        <end position="1085"/>
    </location>
</feature>
<keyword evidence="4 9" id="KW-0597">Phosphoprotein</keyword>
<feature type="domain" description="PAS" evidence="12">
    <location>
        <begin position="359"/>
        <end position="423"/>
    </location>
</feature>
<dbReference type="CDD" id="cd17546">
    <property type="entry name" value="REC_hyHK_CKI1_RcsC-like"/>
    <property type="match status" value="1"/>
</dbReference>
<evidence type="ECO:0000313" key="15">
    <source>
        <dbReference type="Proteomes" id="UP001190700"/>
    </source>
</evidence>
<dbReference type="SUPFAM" id="SSF52172">
    <property type="entry name" value="CheY-like"/>
    <property type="match status" value="1"/>
</dbReference>
<keyword evidence="15" id="KW-1185">Reference proteome</keyword>
<dbReference type="GO" id="GO:0009584">
    <property type="term" value="P:detection of visible light"/>
    <property type="evidence" value="ECO:0007669"/>
    <property type="project" value="InterPro"/>
</dbReference>
<dbReference type="Gene3D" id="3.40.50.2300">
    <property type="match status" value="1"/>
</dbReference>
<dbReference type="InterPro" id="IPR000700">
    <property type="entry name" value="PAS-assoc_C"/>
</dbReference>
<feature type="domain" description="PAS" evidence="12">
    <location>
        <begin position="480"/>
        <end position="551"/>
    </location>
</feature>
<feature type="domain" description="PAC" evidence="13">
    <location>
        <begin position="426"/>
        <end position="479"/>
    </location>
</feature>
<dbReference type="PANTHER" id="PTHR43304">
    <property type="entry name" value="PHYTOCHROME-LIKE PROTEIN CPH1"/>
    <property type="match status" value="1"/>
</dbReference>
<feature type="domain" description="PAS" evidence="12">
    <location>
        <begin position="225"/>
        <end position="296"/>
    </location>
</feature>
<dbReference type="EC" id="2.7.13.3" evidence="2"/>
<dbReference type="AlphaFoldDB" id="A0AAE0GJY6"/>
<dbReference type="PROSITE" id="PS50112">
    <property type="entry name" value="PAS"/>
    <property type="match status" value="6"/>
</dbReference>
<dbReference type="InterPro" id="IPR013656">
    <property type="entry name" value="PAS_4"/>
</dbReference>
<dbReference type="PROSITE" id="PS50110">
    <property type="entry name" value="RESPONSE_REGULATORY"/>
    <property type="match status" value="1"/>
</dbReference>
<dbReference type="GO" id="GO:0009637">
    <property type="term" value="P:response to blue light"/>
    <property type="evidence" value="ECO:0007669"/>
    <property type="project" value="UniProtKB-ARBA"/>
</dbReference>
<dbReference type="GO" id="GO:0009881">
    <property type="term" value="F:photoreceptor activity"/>
    <property type="evidence" value="ECO:0007669"/>
    <property type="project" value="UniProtKB-KW"/>
</dbReference>
<feature type="domain" description="PAC" evidence="13">
    <location>
        <begin position="172"/>
        <end position="224"/>
    </location>
</feature>
<reference evidence="14 15" key="1">
    <citation type="journal article" date="2015" name="Genome Biol. Evol.">
        <title>Comparative Genomics of a Bacterivorous Green Alga Reveals Evolutionary Causalities and Consequences of Phago-Mixotrophic Mode of Nutrition.</title>
        <authorList>
            <person name="Burns J.A."/>
            <person name="Paasch A."/>
            <person name="Narechania A."/>
            <person name="Kim E."/>
        </authorList>
    </citation>
    <scope>NUCLEOTIDE SEQUENCE [LARGE SCALE GENOMIC DNA]</scope>
    <source>
        <strain evidence="14 15">PLY_AMNH</strain>
    </source>
</reference>
<name>A0AAE0GJY6_9CHLO</name>
<dbReference type="GO" id="GO:0006355">
    <property type="term" value="P:regulation of DNA-templated transcription"/>
    <property type="evidence" value="ECO:0007669"/>
    <property type="project" value="InterPro"/>
</dbReference>
<feature type="domain" description="PAS" evidence="12">
    <location>
        <begin position="98"/>
        <end position="169"/>
    </location>
</feature>
<feature type="domain" description="PAC" evidence="13">
    <location>
        <begin position="299"/>
        <end position="351"/>
    </location>
</feature>
<keyword evidence="3" id="KW-0157">Chromophore</keyword>
<dbReference type="Pfam" id="PF00072">
    <property type="entry name" value="Response_reg"/>
    <property type="match status" value="1"/>
</dbReference>
<gene>
    <name evidence="14" type="ORF">CYMTET_12688</name>
</gene>
<dbReference type="GO" id="GO:0004673">
    <property type="term" value="F:protein histidine kinase activity"/>
    <property type="evidence" value="ECO:0007669"/>
    <property type="project" value="UniProtKB-EC"/>
</dbReference>
<feature type="modified residue" description="4-aspartylphosphate" evidence="9">
    <location>
        <position position="1015"/>
    </location>
</feature>
<dbReference type="NCBIfam" id="TIGR00229">
    <property type="entry name" value="sensory_box"/>
    <property type="match status" value="5"/>
</dbReference>
<feature type="domain" description="PAC" evidence="13">
    <location>
        <begin position="554"/>
        <end position="606"/>
    </location>
</feature>
<evidence type="ECO:0000256" key="10">
    <source>
        <dbReference type="SAM" id="MobiDB-lite"/>
    </source>
</evidence>
<dbReference type="InterPro" id="IPR013767">
    <property type="entry name" value="PAS_fold"/>
</dbReference>
<dbReference type="PANTHER" id="PTHR43304:SF1">
    <property type="entry name" value="PAC DOMAIN-CONTAINING PROTEIN"/>
    <property type="match status" value="1"/>
</dbReference>
<dbReference type="InterPro" id="IPR000014">
    <property type="entry name" value="PAS"/>
</dbReference>
<keyword evidence="6" id="KW-0808">Transferase</keyword>
<evidence type="ECO:0000256" key="7">
    <source>
        <dbReference type="ARBA" id="ARBA00022777"/>
    </source>
</evidence>
<evidence type="ECO:0000256" key="5">
    <source>
        <dbReference type="ARBA" id="ARBA00022606"/>
    </source>
</evidence>
<evidence type="ECO:0000256" key="1">
    <source>
        <dbReference type="ARBA" id="ARBA00000085"/>
    </source>
</evidence>
<feature type="domain" description="PAS" evidence="12">
    <location>
        <begin position="607"/>
        <end position="652"/>
    </location>
</feature>
<keyword evidence="8" id="KW-0675">Receptor</keyword>
<feature type="region of interest" description="Disordered" evidence="10">
    <location>
        <begin position="726"/>
        <end position="778"/>
    </location>
</feature>
<dbReference type="Gene3D" id="3.30.450.20">
    <property type="entry name" value="PAS domain"/>
    <property type="match status" value="6"/>
</dbReference>
<dbReference type="InterPro" id="IPR001789">
    <property type="entry name" value="Sig_transdc_resp-reg_receiver"/>
</dbReference>
<comment type="catalytic activity">
    <reaction evidence="1">
        <text>ATP + protein L-histidine = ADP + protein N-phospho-L-histidine.</text>
        <dbReference type="EC" id="2.7.13.3"/>
    </reaction>
</comment>
<dbReference type="SMART" id="SM00086">
    <property type="entry name" value="PAC"/>
    <property type="match status" value="5"/>
</dbReference>
<dbReference type="PROSITE" id="PS50113">
    <property type="entry name" value="PAC"/>
    <property type="match status" value="5"/>
</dbReference>
<evidence type="ECO:0000256" key="9">
    <source>
        <dbReference type="PROSITE-ProRule" id="PRU00169"/>
    </source>
</evidence>
<evidence type="ECO:0000259" key="13">
    <source>
        <dbReference type="PROSITE" id="PS50113"/>
    </source>
</evidence>
<evidence type="ECO:0000313" key="14">
    <source>
        <dbReference type="EMBL" id="KAK3279433.1"/>
    </source>
</evidence>
<organism evidence="14 15">
    <name type="scientific">Cymbomonas tetramitiformis</name>
    <dbReference type="NCBI Taxonomy" id="36881"/>
    <lineage>
        <taxon>Eukaryota</taxon>
        <taxon>Viridiplantae</taxon>
        <taxon>Chlorophyta</taxon>
        <taxon>Pyramimonadophyceae</taxon>
        <taxon>Pyramimonadales</taxon>
        <taxon>Pyramimonadaceae</taxon>
        <taxon>Cymbomonas</taxon>
    </lineage>
</organism>
<dbReference type="SMART" id="SM00448">
    <property type="entry name" value="REC"/>
    <property type="match status" value="1"/>
</dbReference>
<comment type="caution">
    <text evidence="14">The sequence shown here is derived from an EMBL/GenBank/DDBJ whole genome shotgun (WGS) entry which is preliminary data.</text>
</comment>
<dbReference type="SMART" id="SM00091">
    <property type="entry name" value="PAS"/>
    <property type="match status" value="5"/>
</dbReference>
<evidence type="ECO:0000256" key="2">
    <source>
        <dbReference type="ARBA" id="ARBA00012438"/>
    </source>
</evidence>
<dbReference type="SUPFAM" id="SSF55785">
    <property type="entry name" value="PYP-like sensor domain (PAS domain)"/>
    <property type="match status" value="6"/>
</dbReference>
<feature type="domain" description="PAC" evidence="13">
    <location>
        <begin position="45"/>
        <end position="97"/>
    </location>
</feature>
<dbReference type="InterPro" id="IPR052162">
    <property type="entry name" value="Sensor_kinase/Photoreceptor"/>
</dbReference>
<dbReference type="Pfam" id="PF08448">
    <property type="entry name" value="PAS_4"/>
    <property type="match status" value="1"/>
</dbReference>
<accession>A0AAE0GJY6</accession>
<dbReference type="InterPro" id="IPR011006">
    <property type="entry name" value="CheY-like_superfamily"/>
</dbReference>
<feature type="domain" description="PAS" evidence="12">
    <location>
        <begin position="1"/>
        <end position="42"/>
    </location>
</feature>
<evidence type="ECO:0000259" key="11">
    <source>
        <dbReference type="PROSITE" id="PS50110"/>
    </source>
</evidence>
<protein>
    <recommendedName>
        <fullName evidence="2">histidine kinase</fullName>
        <ecNumber evidence="2">2.7.13.3</ecNumber>
    </recommendedName>
</protein>
<keyword evidence="3" id="KW-0600">Photoreceptor protein</keyword>
<evidence type="ECO:0000259" key="12">
    <source>
        <dbReference type="PROSITE" id="PS50112"/>
    </source>
</evidence>
<dbReference type="InterPro" id="IPR001610">
    <property type="entry name" value="PAC"/>
</dbReference>
<dbReference type="CDD" id="cd00130">
    <property type="entry name" value="PAS"/>
    <property type="match status" value="6"/>
</dbReference>
<dbReference type="Pfam" id="PF00989">
    <property type="entry name" value="PAS"/>
    <property type="match status" value="5"/>
</dbReference>
<evidence type="ECO:0000256" key="4">
    <source>
        <dbReference type="ARBA" id="ARBA00022553"/>
    </source>
</evidence>
<dbReference type="EMBL" id="LGRX02004908">
    <property type="protein sequence ID" value="KAK3279433.1"/>
    <property type="molecule type" value="Genomic_DNA"/>
</dbReference>
<sequence length="1124" mass="124398">MAASITGFPQADVVGHSLVDEFITSEYKTEVGRVLDNALRGKETANFEFPLFTKGGQRVEVLLNATTRRDTSGEIVGVVGVGQDITERKKAEDELERVAKDLRALIDTANAPIFGIDKDGNVNEWNNMAAQITKYSQTEVLGHNLVEEFITSEFKTEVGRVLDKALRGRGTANFEFPLFTKDGQRVEVLLNATPRRGADGDIIGVVGVGQDITEKKETANELERVAHDLRCFIDTANAPIFGIDIRGAVNEWNEMTSNITQFSREEVMGKNLMEDIILPERSRALSPVLDQALRGKEMVNVEFPLFTKDNLQVDLLLNATTRRDIFGNIVGVICMGQDITERKKAEQEEIRLARDSMTLIETANAPIFGIDRDGNVTEWNQKAAEITRFTRVEVMGRNLVDDFITSEYKRAVKNVLDMALRGEDTANFEFPLFTKDTMTRVEVLLNATCRRDIQGQIVGVIGVGQDITDRKKTELELEKVVKDLRILIDTAHTPIFGLDCEGRVNEWNTMVQLITKRSKEEVMGVSFIDECVLSEHRETLRNVLNKVLEGSECADFEFSLLSKDGKSVEVLLNASTRRDATGDIVGLMGLGLDITERKKADNLHQNANMELKQLMNTANAPIIGIDMEYRISVWNRKVAELTEYPSEDAIGKLLTDLLVAVGGNHPEKAVLEQALQGIPTATFELSLRSKVSSKVVNLVMNAEPRRSPAGNVLGVISVGCQIHAAPVPEAPSEPGSSDPTQSPPKATAKVPVRPSQLPEPNLKLPKARSAKSPSSVTSMDASVEISISGYSEAPSTTISEAPSTTSSEAPSSVFGLKWPYRTMIVVEEARAAATGLDFLKNFPCVTAVEKGADALHLLEGGKCLHIVFIDLKNHPKLGMEIMQACKEGSLLCPLLVGVGDADDIPRQPENDKDDCQAVHLHHYVTRKINEMILEKLLGVLSLQRAAHPRKKNKSMQGENAPEWERLILVVEDNTVSARLLTLMLQKAGYLVKSAMDGKVAVDMISKERFVCILMDCDMPIMDGWEATRCVRNMEREERRSWTPIIAVTANAMAGDKNKCLSAGMDAHITKPVDRNKLLQTLHKWITKRLQCSRAANEQQDIISFDHTKVPDCTMRKRRNTKGVP</sequence>
<evidence type="ECO:0000256" key="8">
    <source>
        <dbReference type="ARBA" id="ARBA00023170"/>
    </source>
</evidence>
<dbReference type="Proteomes" id="UP001190700">
    <property type="component" value="Unassembled WGS sequence"/>
</dbReference>
<dbReference type="PRINTS" id="PR01033">
    <property type="entry name" value="PHYTOCHROME"/>
</dbReference>